<accession>A0A1X0QXV8</accession>
<evidence type="ECO:0000313" key="1">
    <source>
        <dbReference type="EMBL" id="ORE04633.1"/>
    </source>
</evidence>
<reference evidence="1" key="1">
    <citation type="journal article" date="2016" name="Proc. Natl. Acad. Sci. U.S.A.">
        <title>Lipid metabolic changes in an early divergent fungus govern the establishment of a mutualistic symbiosis with endobacteria.</title>
        <authorList>
            <person name="Lastovetsky O.A."/>
            <person name="Gaspar M.L."/>
            <person name="Mondo S.J."/>
            <person name="LaButti K.M."/>
            <person name="Sandor L."/>
            <person name="Grigoriev I.V."/>
            <person name="Henry S.A."/>
            <person name="Pawlowska T.E."/>
        </authorList>
    </citation>
    <scope>NUCLEOTIDE SEQUENCE [LARGE SCALE GENOMIC DNA]</scope>
    <source>
        <strain evidence="1">ATCC 52814</strain>
    </source>
</reference>
<organism evidence="1">
    <name type="scientific">Rhizopus microsporus var. microsporus</name>
    <dbReference type="NCBI Taxonomy" id="86635"/>
    <lineage>
        <taxon>Eukaryota</taxon>
        <taxon>Fungi</taxon>
        <taxon>Fungi incertae sedis</taxon>
        <taxon>Mucoromycota</taxon>
        <taxon>Mucoromycotina</taxon>
        <taxon>Mucoromycetes</taxon>
        <taxon>Mucorales</taxon>
        <taxon>Mucorineae</taxon>
        <taxon>Rhizopodaceae</taxon>
        <taxon>Rhizopus</taxon>
    </lineage>
</organism>
<protein>
    <submittedName>
        <fullName evidence="1">Uncharacterized protein</fullName>
    </submittedName>
</protein>
<sequence>MITMTEAQVHQSKLLQRILSAGFLFNLIDLYYKNDFFHIISFVFEKQRLNNYTTILYHSKCVFKNNSHFCILMSLFRRVCM</sequence>
<proteinExistence type="predicted"/>
<name>A0A1X0QXV8_RHIZD</name>
<dbReference type="VEuPathDB" id="FungiDB:BCV72DRAFT_12248"/>
<dbReference type="EMBL" id="KV921966">
    <property type="protein sequence ID" value="ORE04633.1"/>
    <property type="molecule type" value="Genomic_DNA"/>
</dbReference>
<gene>
    <name evidence="1" type="ORF">BCV72DRAFT_12248</name>
</gene>
<dbReference type="AlphaFoldDB" id="A0A1X0QXV8"/>
<dbReference type="Proteomes" id="UP000242414">
    <property type="component" value="Unassembled WGS sequence"/>
</dbReference>